<evidence type="ECO:0000256" key="1">
    <source>
        <dbReference type="ARBA" id="ARBA00022614"/>
    </source>
</evidence>
<dbReference type="GO" id="GO:0003677">
    <property type="term" value="F:DNA binding"/>
    <property type="evidence" value="ECO:0007669"/>
    <property type="project" value="UniProtKB-KW"/>
</dbReference>
<name>A0A8T1XDT1_9BRAS</name>
<evidence type="ECO:0000313" key="6">
    <source>
        <dbReference type="Proteomes" id="UP000694240"/>
    </source>
</evidence>
<dbReference type="InterPro" id="IPR002182">
    <property type="entry name" value="NB-ARC"/>
</dbReference>
<sequence>MAVGFPLQAVQEPPVPCHQVFVNFRGADLRQNFISFLEPALKSAGINVFVDKNEKRGEDLSTLFRRIEESKIALVVFSRGYMESEWCLNELVKIKERVDEGKLVAIPIFFKVKPAELKMLLDEACKRSHGPHGNVEPHILTKWKGALECITSKMGLALEQRSNEANFVKEVVEDVKRTLTNIPSSEGEGLEMATPFGLEHRIKQVEEKLDLAHCHETRIVGIVGMPGIGKTTLATELFKKSRQRFVRCLAFMKIREKWKEFGPDRVRKMFLEDLLPNTSIGITDETTHDCLEELLLCNKVFVVLDDVSSKRQIEVLLGNRNWIKEGSRIVITTRDRTLITELDPNPYVVPRLNLGDGLMYFSFYAFEDHVCNPKMGDYMKMSREFVDYTRGNPLALRVLGRDLLRKGEAQWRKRLDTLAKSPNKRIHDILKISYDELSEQEKDVFLDIACFFRSEDEYYARSLLESGDHESFQALRPREITDLSHKFFISISGGRVEMHDLLHTFAMELCSLTSCGVNKEKRRLWNGNSIIAALHGEMETKTVRGISLDMSEIPNMPLDRLVFTKMCNLRYLKLYSSTCPLECEGDCKLNFPDGLSFPLKEVRYLDWLKFPLEELPSDFTPENLIDLKLPYSKIEQVWEVSKDTPKLKWVDLNNSRMLQTLSGFSNAPNLLRLNLEGCSSLVCLSEEMGTMESLVFLNLRGCTSLRHLPDINLSSLRTLILSGCSNLQEFRLISKNLENLYLDGTAIEDLPSDIVKLQRLILLNLKECRRLGSLPECIGKLTALKELILSGCSTLKSFPNVEENMENFRVLLLDGTSIEEVPKILRGNNSLSFLRRLSLSRNDVISSLGSDISHLYHLKWLDLKYCKKLRSLSTLPPNLQCLDAHGCISLETVTSPLAFLMPMEDIHSMFIFTNCCKLNDAAKNDIASHIRRKCQLISDDHHNGSFVFRALIGTCYPGYEVPPWFSHQAFDSVLEPKLPPHWCDNKFLGLALCAIVSFHDYRDQNNRLQVKCTCEFENLDASCSRFSVPVGGWFEPGNEPRTVESDHVFIGYISWLNIKKLQEEEYKKGCVPTKAKLRFLVTDGTGEEIAQCEVVKCGFGLVYEPDDEVNNVVLSTRTSMNGEASTLISAEDVSDYPGETPTTAKSGIKFLDYFKKG</sequence>
<dbReference type="FunFam" id="3.80.10.10:FF:000386">
    <property type="entry name" value="Disease resistance protein RPS4"/>
    <property type="match status" value="1"/>
</dbReference>
<evidence type="ECO:0000256" key="3">
    <source>
        <dbReference type="ARBA" id="ARBA00023027"/>
    </source>
</evidence>
<dbReference type="EMBL" id="JAEFBK010000013">
    <property type="protein sequence ID" value="KAG7532653.1"/>
    <property type="molecule type" value="Genomic_DNA"/>
</dbReference>
<comment type="caution">
    <text evidence="5">The sequence shown here is derived from an EMBL/GenBank/DDBJ whole genome shotgun (WGS) entry which is preliminary data.</text>
</comment>
<evidence type="ECO:0000313" key="5">
    <source>
        <dbReference type="EMBL" id="KAG7532653.1"/>
    </source>
</evidence>
<gene>
    <name evidence="5" type="ORF">ISN45_Aa08g003170</name>
</gene>
<keyword evidence="3" id="KW-0520">NAD</keyword>
<keyword evidence="1" id="KW-0433">Leucine-rich repeat</keyword>
<dbReference type="InterPro" id="IPR045344">
    <property type="entry name" value="C-JID"/>
</dbReference>
<dbReference type="InterPro" id="IPR011713">
    <property type="entry name" value="Leu-rich_rpt_3"/>
</dbReference>
<dbReference type="AlphaFoldDB" id="A0A8T1XDT1"/>
<keyword evidence="2" id="KW-0677">Repeat</keyword>
<protein>
    <submittedName>
        <fullName evidence="5">Winged helix DNA-binding domain superfamily</fullName>
    </submittedName>
</protein>
<dbReference type="Pfam" id="PF20160">
    <property type="entry name" value="C-JID"/>
    <property type="match status" value="1"/>
</dbReference>
<dbReference type="GO" id="GO:0007165">
    <property type="term" value="P:signal transduction"/>
    <property type="evidence" value="ECO:0007669"/>
    <property type="project" value="InterPro"/>
</dbReference>
<dbReference type="InterPro" id="IPR044974">
    <property type="entry name" value="Disease_R_plants"/>
</dbReference>
<evidence type="ECO:0000259" key="4">
    <source>
        <dbReference type="PROSITE" id="PS50104"/>
    </source>
</evidence>
<keyword evidence="6" id="KW-1185">Reference proteome</keyword>
<dbReference type="PROSITE" id="PS50104">
    <property type="entry name" value="TIR"/>
    <property type="match status" value="1"/>
</dbReference>
<dbReference type="GO" id="GO:0043531">
    <property type="term" value="F:ADP binding"/>
    <property type="evidence" value="ECO:0007669"/>
    <property type="project" value="InterPro"/>
</dbReference>
<proteinExistence type="predicted"/>
<keyword evidence="5" id="KW-0238">DNA-binding</keyword>
<reference evidence="5 6" key="1">
    <citation type="submission" date="2020-12" db="EMBL/GenBank/DDBJ databases">
        <title>Concerted genomic and epigenomic changes stabilize Arabidopsis allopolyploids.</title>
        <authorList>
            <person name="Chen Z."/>
        </authorList>
    </citation>
    <scope>NUCLEOTIDE SEQUENCE [LARGE SCALE GENOMIC DNA]</scope>
    <source>
        <strain evidence="5">Allo738</strain>
        <tissue evidence="5">Leaf</tissue>
    </source>
</reference>
<feature type="domain" description="TIR" evidence="4">
    <location>
        <begin position="16"/>
        <end position="179"/>
    </location>
</feature>
<accession>A0A8T1XDT1</accession>
<dbReference type="Pfam" id="PF00931">
    <property type="entry name" value="NB-ARC"/>
    <property type="match status" value="1"/>
</dbReference>
<dbReference type="Proteomes" id="UP000694240">
    <property type="component" value="Chromosome 13"/>
</dbReference>
<dbReference type="InterPro" id="IPR000157">
    <property type="entry name" value="TIR_dom"/>
</dbReference>
<dbReference type="FunFam" id="3.40.50.10140:FF:000007">
    <property type="entry name" value="Disease resistance protein (TIR-NBS-LRR class)"/>
    <property type="match status" value="1"/>
</dbReference>
<evidence type="ECO:0000256" key="2">
    <source>
        <dbReference type="ARBA" id="ARBA00022737"/>
    </source>
</evidence>
<dbReference type="Pfam" id="PF01582">
    <property type="entry name" value="TIR"/>
    <property type="match status" value="1"/>
</dbReference>
<dbReference type="GO" id="GO:0006952">
    <property type="term" value="P:defense response"/>
    <property type="evidence" value="ECO:0007669"/>
    <property type="project" value="InterPro"/>
</dbReference>
<dbReference type="SMART" id="SM00255">
    <property type="entry name" value="TIR"/>
    <property type="match status" value="1"/>
</dbReference>
<dbReference type="PANTHER" id="PTHR11017:SF589">
    <property type="entry name" value="ADP-RIBOSYL CYCLASE_CYCLIC ADP-RIBOSE HYDROLASE-RELATED"/>
    <property type="match status" value="1"/>
</dbReference>
<dbReference type="Pfam" id="PF07725">
    <property type="entry name" value="LRR_3"/>
    <property type="match status" value="1"/>
</dbReference>
<dbReference type="PANTHER" id="PTHR11017">
    <property type="entry name" value="LEUCINE-RICH REPEAT-CONTAINING PROTEIN"/>
    <property type="match status" value="1"/>
</dbReference>
<organism evidence="5 6">
    <name type="scientific">Arabidopsis thaliana x Arabidopsis arenosa</name>
    <dbReference type="NCBI Taxonomy" id="1240361"/>
    <lineage>
        <taxon>Eukaryota</taxon>
        <taxon>Viridiplantae</taxon>
        <taxon>Streptophyta</taxon>
        <taxon>Embryophyta</taxon>
        <taxon>Tracheophyta</taxon>
        <taxon>Spermatophyta</taxon>
        <taxon>Magnoliopsida</taxon>
        <taxon>eudicotyledons</taxon>
        <taxon>Gunneridae</taxon>
        <taxon>Pentapetalae</taxon>
        <taxon>rosids</taxon>
        <taxon>malvids</taxon>
        <taxon>Brassicales</taxon>
        <taxon>Brassicaceae</taxon>
        <taxon>Camelineae</taxon>
        <taxon>Arabidopsis</taxon>
    </lineage>
</organism>